<evidence type="ECO:0000313" key="1">
    <source>
        <dbReference type="EMBL" id="BCR89735.1"/>
    </source>
</evidence>
<reference evidence="1" key="2">
    <citation type="submission" date="2021-02" db="EMBL/GenBank/DDBJ databases">
        <title>Aspergillus chevalieri M1 genome sequence.</title>
        <authorList>
            <person name="Kadooka C."/>
            <person name="Mori K."/>
            <person name="Futagami T."/>
        </authorList>
    </citation>
    <scope>NUCLEOTIDE SEQUENCE</scope>
    <source>
        <strain evidence="1">M1</strain>
    </source>
</reference>
<proteinExistence type="predicted"/>
<dbReference type="EMBL" id="AP024420">
    <property type="protein sequence ID" value="BCR89735.1"/>
    <property type="molecule type" value="Genomic_DNA"/>
</dbReference>
<gene>
    <name evidence="1" type="ORF">ACHE_50933S</name>
</gene>
<protein>
    <submittedName>
        <fullName evidence="1">Uncharacterized protein</fullName>
    </submittedName>
</protein>
<evidence type="ECO:0000313" key="2">
    <source>
        <dbReference type="Proteomes" id="UP000637239"/>
    </source>
</evidence>
<sequence>MREYIRRLAELYVWTRAGKPADQDSWGPYLVHLRDTQMVVQEFLDTEPFAGTGSERYAPFPSLENYLSKTIRTLRQLDILKKFVRSPRSPQLFSLPFNILKQPSISTKSIVIPQTASHWEDVLDRAAGI</sequence>
<dbReference type="RefSeq" id="XP_043138257.1">
    <property type="nucleotide sequence ID" value="XM_043280704.1"/>
</dbReference>
<dbReference type="GeneID" id="66984093"/>
<name>A0A7R7ZPB6_ASPCH</name>
<reference evidence="1" key="1">
    <citation type="submission" date="2021-01" db="EMBL/GenBank/DDBJ databases">
        <authorList>
            <consortium name="Aspergillus chevalieri M1 genome sequencing consortium"/>
            <person name="Kazuki M."/>
            <person name="Futagami T."/>
        </authorList>
    </citation>
    <scope>NUCLEOTIDE SEQUENCE</scope>
    <source>
        <strain evidence="1">M1</strain>
    </source>
</reference>
<accession>A0A7R7ZPB6</accession>
<dbReference type="AlphaFoldDB" id="A0A7R7ZPB6"/>
<dbReference type="KEGG" id="ache:ACHE_50933S"/>
<organism evidence="1 2">
    <name type="scientific">Aspergillus chevalieri</name>
    <name type="common">Eurotium chevalieri</name>
    <dbReference type="NCBI Taxonomy" id="182096"/>
    <lineage>
        <taxon>Eukaryota</taxon>
        <taxon>Fungi</taxon>
        <taxon>Dikarya</taxon>
        <taxon>Ascomycota</taxon>
        <taxon>Pezizomycotina</taxon>
        <taxon>Eurotiomycetes</taxon>
        <taxon>Eurotiomycetidae</taxon>
        <taxon>Eurotiales</taxon>
        <taxon>Aspergillaceae</taxon>
        <taxon>Aspergillus</taxon>
        <taxon>Aspergillus subgen. Aspergillus</taxon>
    </lineage>
</organism>
<keyword evidence="2" id="KW-1185">Reference proteome</keyword>
<dbReference type="Proteomes" id="UP000637239">
    <property type="component" value="Chromosome 5"/>
</dbReference>